<name>A0A0D3HN56_9ORYZ</name>
<dbReference type="HOGENOM" id="CLU_1680590_0_0_1"/>
<evidence type="ECO:0000256" key="1">
    <source>
        <dbReference type="SAM" id="MobiDB-lite"/>
    </source>
</evidence>
<dbReference type="PaxDb" id="65489-OBART11G17360.1"/>
<proteinExistence type="predicted"/>
<accession>A0A0D3HN56</accession>
<organism evidence="2">
    <name type="scientific">Oryza barthii</name>
    <dbReference type="NCBI Taxonomy" id="65489"/>
    <lineage>
        <taxon>Eukaryota</taxon>
        <taxon>Viridiplantae</taxon>
        <taxon>Streptophyta</taxon>
        <taxon>Embryophyta</taxon>
        <taxon>Tracheophyta</taxon>
        <taxon>Spermatophyta</taxon>
        <taxon>Magnoliopsida</taxon>
        <taxon>Liliopsida</taxon>
        <taxon>Poales</taxon>
        <taxon>Poaceae</taxon>
        <taxon>BOP clade</taxon>
        <taxon>Oryzoideae</taxon>
        <taxon>Oryzeae</taxon>
        <taxon>Oryzinae</taxon>
        <taxon>Oryza</taxon>
    </lineage>
</organism>
<evidence type="ECO:0000313" key="2">
    <source>
        <dbReference type="EnsemblPlants" id="OBART11G17360.1"/>
    </source>
</evidence>
<sequence length="157" mass="16938">MTDTRDIIRLIGTSDGAEIPSHAIHFSSLPCIARGSVASQPAHARLRRRQWPRKPAPRPPPPSAPRTRASPPTPVNPRVSTDSRGPARLRRLRVIPRPAVAFVASCHLRVDSGRSGFRPRVVRLHAHAFDSHPASDPAHLDRSASWASAAASASAVC</sequence>
<dbReference type="EnsemblPlants" id="OBART11G17360.1">
    <property type="protein sequence ID" value="OBART11G17360.1"/>
    <property type="gene ID" value="OBART11G17360"/>
</dbReference>
<dbReference type="Gramene" id="OBART11G17360.1">
    <property type="protein sequence ID" value="OBART11G17360.1"/>
    <property type="gene ID" value="OBART11G17360"/>
</dbReference>
<feature type="region of interest" description="Disordered" evidence="1">
    <location>
        <begin position="40"/>
        <end position="89"/>
    </location>
</feature>
<dbReference type="Proteomes" id="UP000026960">
    <property type="component" value="Chromosome 11"/>
</dbReference>
<feature type="compositionally biased region" description="Basic residues" evidence="1">
    <location>
        <begin position="44"/>
        <end position="56"/>
    </location>
</feature>
<reference evidence="2" key="2">
    <citation type="submission" date="2015-03" db="UniProtKB">
        <authorList>
            <consortium name="EnsemblPlants"/>
        </authorList>
    </citation>
    <scope>IDENTIFICATION</scope>
</reference>
<reference evidence="2" key="1">
    <citation type="journal article" date="2009" name="Rice">
        <title>De Novo Next Generation Sequencing of Plant Genomes.</title>
        <authorList>
            <person name="Rounsley S."/>
            <person name="Marri P.R."/>
            <person name="Yu Y."/>
            <person name="He R."/>
            <person name="Sisneros N."/>
            <person name="Goicoechea J.L."/>
            <person name="Lee S.J."/>
            <person name="Angelova A."/>
            <person name="Kudrna D."/>
            <person name="Luo M."/>
            <person name="Affourtit J."/>
            <person name="Desany B."/>
            <person name="Knight J."/>
            <person name="Niazi F."/>
            <person name="Egholm M."/>
            <person name="Wing R.A."/>
        </authorList>
    </citation>
    <scope>NUCLEOTIDE SEQUENCE [LARGE SCALE GENOMIC DNA]</scope>
    <source>
        <strain evidence="2">cv. IRGC 105608</strain>
    </source>
</reference>
<protein>
    <submittedName>
        <fullName evidence="2">Uncharacterized protein</fullName>
    </submittedName>
</protein>
<evidence type="ECO:0000313" key="3">
    <source>
        <dbReference type="Proteomes" id="UP000026960"/>
    </source>
</evidence>
<dbReference type="AlphaFoldDB" id="A0A0D3HN56"/>
<keyword evidence="3" id="KW-1185">Reference proteome</keyword>